<reference evidence="3" key="2">
    <citation type="journal article" date="2021" name="PeerJ">
        <title>Extensive microbial diversity within the chicken gut microbiome revealed by metagenomics and culture.</title>
        <authorList>
            <person name="Gilroy R."/>
            <person name="Ravi A."/>
            <person name="Getino M."/>
            <person name="Pursley I."/>
            <person name="Horton D.L."/>
            <person name="Alikhan N.F."/>
            <person name="Baker D."/>
            <person name="Gharbi K."/>
            <person name="Hall N."/>
            <person name="Watson M."/>
            <person name="Adriaenssens E.M."/>
            <person name="Foster-Nyarko E."/>
            <person name="Jarju S."/>
            <person name="Secka A."/>
            <person name="Antonio M."/>
            <person name="Oren A."/>
            <person name="Chaudhuri R.R."/>
            <person name="La Ragione R."/>
            <person name="Hildebrand F."/>
            <person name="Pallen M.J."/>
        </authorList>
    </citation>
    <scope>NUCLEOTIDE SEQUENCE</scope>
    <source>
        <strain evidence="3">11167</strain>
    </source>
</reference>
<reference evidence="3" key="1">
    <citation type="submission" date="2020-10" db="EMBL/GenBank/DDBJ databases">
        <authorList>
            <person name="Gilroy R."/>
        </authorList>
    </citation>
    <scope>NUCLEOTIDE SEQUENCE</scope>
    <source>
        <strain evidence="3">11167</strain>
    </source>
</reference>
<keyword evidence="2" id="KW-0472">Membrane</keyword>
<feature type="region of interest" description="Disordered" evidence="1">
    <location>
        <begin position="266"/>
        <end position="300"/>
    </location>
</feature>
<name>A0A9D9E7P5_9SPIR</name>
<dbReference type="EMBL" id="JADIMU010000024">
    <property type="protein sequence ID" value="MBO8442864.1"/>
    <property type="molecule type" value="Genomic_DNA"/>
</dbReference>
<proteinExistence type="predicted"/>
<keyword evidence="2" id="KW-0812">Transmembrane</keyword>
<feature type="transmembrane region" description="Helical" evidence="2">
    <location>
        <begin position="144"/>
        <end position="166"/>
    </location>
</feature>
<dbReference type="Proteomes" id="UP000823633">
    <property type="component" value="Unassembled WGS sequence"/>
</dbReference>
<gene>
    <name evidence="3" type="ORF">IAC42_03810</name>
</gene>
<feature type="transmembrane region" description="Helical" evidence="2">
    <location>
        <begin position="210"/>
        <end position="231"/>
    </location>
</feature>
<feature type="transmembrane region" description="Helical" evidence="2">
    <location>
        <begin position="47"/>
        <end position="68"/>
    </location>
</feature>
<evidence type="ECO:0000256" key="2">
    <source>
        <dbReference type="SAM" id="Phobius"/>
    </source>
</evidence>
<evidence type="ECO:0000313" key="4">
    <source>
        <dbReference type="Proteomes" id="UP000823633"/>
    </source>
</evidence>
<feature type="transmembrane region" description="Helical" evidence="2">
    <location>
        <begin position="80"/>
        <end position="99"/>
    </location>
</feature>
<accession>A0A9D9E7P5</accession>
<protein>
    <submittedName>
        <fullName evidence="3">Uncharacterized protein</fullName>
    </submittedName>
</protein>
<sequence>MSTRKIFTLCGKLCVLALLVTFSFETFDVHGDVSAFEAMAIGFSFDSFTSFVLALFILAAYILSLLSLSRLDTKRESSMHIPIAIFWLLSGLLCLFAELEVEGMWWLSLGLSILASVFPILAAREEGEDEKLFTKAQVRTISRVVLLLVLLAFFQPVACGDSGWEIIGDMAFEFDDAIFVGAWLLIGIAAVAVVNALGHFVPSLDRGMSLSALSVILSVLLCLFFECLMVKEIGFGIYLDRLGVGYWNTLTLSILSYAMLRSDGKVDEAEDGGGVQADHSPGLGGPDGEDADVHGESEGE</sequence>
<dbReference type="AlphaFoldDB" id="A0A9D9E7P5"/>
<feature type="compositionally biased region" description="Basic and acidic residues" evidence="1">
    <location>
        <begin position="291"/>
        <end position="300"/>
    </location>
</feature>
<organism evidence="3 4">
    <name type="scientific">Candidatus Aphodenecus pullistercoris</name>
    <dbReference type="NCBI Taxonomy" id="2840669"/>
    <lineage>
        <taxon>Bacteria</taxon>
        <taxon>Pseudomonadati</taxon>
        <taxon>Spirochaetota</taxon>
        <taxon>Spirochaetia</taxon>
        <taxon>Spirochaetales</taxon>
        <taxon>Candidatus Aphodenecus</taxon>
    </lineage>
</organism>
<evidence type="ECO:0000256" key="1">
    <source>
        <dbReference type="SAM" id="MobiDB-lite"/>
    </source>
</evidence>
<evidence type="ECO:0000313" key="3">
    <source>
        <dbReference type="EMBL" id="MBO8442864.1"/>
    </source>
</evidence>
<keyword evidence="2" id="KW-1133">Transmembrane helix</keyword>
<feature type="transmembrane region" description="Helical" evidence="2">
    <location>
        <begin position="178"/>
        <end position="198"/>
    </location>
</feature>
<feature type="transmembrane region" description="Helical" evidence="2">
    <location>
        <begin position="105"/>
        <end position="123"/>
    </location>
</feature>
<comment type="caution">
    <text evidence="3">The sequence shown here is derived from an EMBL/GenBank/DDBJ whole genome shotgun (WGS) entry which is preliminary data.</text>
</comment>